<keyword evidence="1" id="KW-1133">Transmembrane helix</keyword>
<dbReference type="Proteomes" id="UP000001064">
    <property type="component" value="Unassembled WGS sequence"/>
</dbReference>
<gene>
    <name evidence="2" type="ORF">DICPUDRAFT_148842</name>
</gene>
<keyword evidence="3" id="KW-1185">Reference proteome</keyword>
<proteinExistence type="predicted"/>
<accession>F0ZC55</accession>
<feature type="transmembrane region" description="Helical" evidence="1">
    <location>
        <begin position="305"/>
        <end position="329"/>
    </location>
</feature>
<organism evidence="2 3">
    <name type="scientific">Dictyostelium purpureum</name>
    <name type="common">Slime mold</name>
    <dbReference type="NCBI Taxonomy" id="5786"/>
    <lineage>
        <taxon>Eukaryota</taxon>
        <taxon>Amoebozoa</taxon>
        <taxon>Evosea</taxon>
        <taxon>Eumycetozoa</taxon>
        <taxon>Dictyostelia</taxon>
        <taxon>Dictyosteliales</taxon>
        <taxon>Dictyosteliaceae</taxon>
        <taxon>Dictyostelium</taxon>
    </lineage>
</organism>
<evidence type="ECO:0000313" key="2">
    <source>
        <dbReference type="EMBL" id="EGC38436.1"/>
    </source>
</evidence>
<evidence type="ECO:0000256" key="1">
    <source>
        <dbReference type="SAM" id="Phobius"/>
    </source>
</evidence>
<dbReference type="KEGG" id="dpp:DICPUDRAFT_148842"/>
<evidence type="ECO:0008006" key="4">
    <source>
        <dbReference type="Google" id="ProtNLM"/>
    </source>
</evidence>
<dbReference type="RefSeq" id="XP_003284994.1">
    <property type="nucleotide sequence ID" value="XM_003284946.1"/>
</dbReference>
<dbReference type="AlphaFoldDB" id="F0ZC55"/>
<keyword evidence="1" id="KW-0812">Transmembrane</keyword>
<protein>
    <recommendedName>
        <fullName evidence="4">Transmembrane protein</fullName>
    </recommendedName>
</protein>
<dbReference type="EMBL" id="GL870976">
    <property type="protein sequence ID" value="EGC38436.1"/>
    <property type="molecule type" value="Genomic_DNA"/>
</dbReference>
<dbReference type="InParanoid" id="F0ZC55"/>
<sequence>MDLYKKSNYLNKLYFFIIFNLIFITTTTISNHQGIVNGSIVVFNTTANCYISGQVCDLGDSNNWSNGTLPKMGDDILIDYSNVPLVDSRPNYVNLLAYNKSMLSQLTFNSITLIGSSEIKTQLALSNVSMTITTNIKVLDQSTFSMSDHSRMFVKGQILVEQESQFYPSGALQISDSLSILNNSTIGFSGNKTQLSTNSFNIDEYSIFKVYDQIFQSDQPFLFVQGKACVLLGKLVIYFDSLSEPKANSEYKLIQVTNEAILNTTFTAGVQFLFDDHEKSDVKYQLQIENNGILTLEFHNSKLPLWSILLIILTIFIVVGLISIVIYIVNDRRKNKLNNSINNNNNINSSEKVDIHTPLIK</sequence>
<name>F0ZC55_DICPU</name>
<reference evidence="3" key="1">
    <citation type="journal article" date="2011" name="Genome Biol.">
        <title>Comparative genomics of the social amoebae Dictyostelium discoideum and Dictyostelium purpureum.</title>
        <authorList>
            <consortium name="US DOE Joint Genome Institute (JGI-PGF)"/>
            <person name="Sucgang R."/>
            <person name="Kuo A."/>
            <person name="Tian X."/>
            <person name="Salerno W."/>
            <person name="Parikh A."/>
            <person name="Feasley C.L."/>
            <person name="Dalin E."/>
            <person name="Tu H."/>
            <person name="Huang E."/>
            <person name="Barry K."/>
            <person name="Lindquist E."/>
            <person name="Shapiro H."/>
            <person name="Bruce D."/>
            <person name="Schmutz J."/>
            <person name="Salamov A."/>
            <person name="Fey P."/>
            <person name="Gaudet P."/>
            <person name="Anjard C."/>
            <person name="Babu M.M."/>
            <person name="Basu S."/>
            <person name="Bushmanova Y."/>
            <person name="van der Wel H."/>
            <person name="Katoh-Kurasawa M."/>
            <person name="Dinh C."/>
            <person name="Coutinho P.M."/>
            <person name="Saito T."/>
            <person name="Elias M."/>
            <person name="Schaap P."/>
            <person name="Kay R.R."/>
            <person name="Henrissat B."/>
            <person name="Eichinger L."/>
            <person name="Rivero F."/>
            <person name="Putnam N.H."/>
            <person name="West C.M."/>
            <person name="Loomis W.F."/>
            <person name="Chisholm R.L."/>
            <person name="Shaulsky G."/>
            <person name="Strassmann J.E."/>
            <person name="Queller D.C."/>
            <person name="Kuspa A."/>
            <person name="Grigoriev I.V."/>
        </authorList>
    </citation>
    <scope>NUCLEOTIDE SEQUENCE [LARGE SCALE GENOMIC DNA]</scope>
    <source>
        <strain evidence="3">QSDP1</strain>
    </source>
</reference>
<keyword evidence="1" id="KW-0472">Membrane</keyword>
<dbReference type="GeneID" id="10502088"/>
<evidence type="ECO:0000313" key="3">
    <source>
        <dbReference type="Proteomes" id="UP000001064"/>
    </source>
</evidence>
<dbReference type="VEuPathDB" id="AmoebaDB:DICPUDRAFT_148842"/>
<feature type="transmembrane region" description="Helical" evidence="1">
    <location>
        <begin position="12"/>
        <end position="30"/>
    </location>
</feature>